<dbReference type="Pfam" id="PF04981">
    <property type="entry name" value="NMD3"/>
    <property type="match status" value="1"/>
</dbReference>
<name>N0BF56_9EURY</name>
<evidence type="ECO:0000259" key="1">
    <source>
        <dbReference type="Pfam" id="PF04981"/>
    </source>
</evidence>
<dbReference type="Proteomes" id="UP000013307">
    <property type="component" value="Chromosome"/>
</dbReference>
<dbReference type="OrthoDB" id="15051at2157"/>
<evidence type="ECO:0000313" key="3">
    <source>
        <dbReference type="Proteomes" id="UP000013307"/>
    </source>
</evidence>
<protein>
    <submittedName>
        <fullName evidence="2">NMD protein affecting ribosome stability and mRNA decay</fullName>
    </submittedName>
</protein>
<feature type="domain" description="Nmd3 N-terminal" evidence="1">
    <location>
        <begin position="4"/>
        <end position="225"/>
    </location>
</feature>
<dbReference type="AlphaFoldDB" id="N0BF56"/>
<dbReference type="HOGENOM" id="CLU_065087_0_0_2"/>
<dbReference type="EMBL" id="CP005290">
    <property type="protein sequence ID" value="AGK61653.1"/>
    <property type="molecule type" value="Genomic_DNA"/>
</dbReference>
<dbReference type="STRING" id="387631.Asulf_01681"/>
<dbReference type="GeneID" id="15393316"/>
<dbReference type="KEGG" id="ast:Asulf_01681"/>
<dbReference type="InterPro" id="IPR039768">
    <property type="entry name" value="Nmd3"/>
</dbReference>
<evidence type="ECO:0000313" key="2">
    <source>
        <dbReference type="EMBL" id="AGK61653.1"/>
    </source>
</evidence>
<keyword evidence="3" id="KW-1185">Reference proteome</keyword>
<dbReference type="RefSeq" id="WP_015591251.1">
    <property type="nucleotide sequence ID" value="NC_021169.1"/>
</dbReference>
<dbReference type="GO" id="GO:0043023">
    <property type="term" value="F:ribosomal large subunit binding"/>
    <property type="evidence" value="ECO:0007669"/>
    <property type="project" value="InterPro"/>
</dbReference>
<reference evidence="2 3" key="1">
    <citation type="journal article" date="2013" name="Genome Announc.">
        <title>Complete Genome Sequence of the Thermophilic and Facultatively Chemolithoautotrophic Sulfate Reducer Archaeoglobus sulfaticallidus Strain PM70-1T.</title>
        <authorList>
            <person name="Stokke R."/>
            <person name="Hocking W.P."/>
            <person name="Steinsbu B.O."/>
            <person name="Steen I.H."/>
        </authorList>
    </citation>
    <scope>NUCLEOTIDE SEQUENCE [LARGE SCALE GENOMIC DNA]</scope>
    <source>
        <strain evidence="2">PM70-1</strain>
    </source>
</reference>
<sequence>MRKCALCGKETEYEICPECYIERNEIYDIEPYLQIKTCPKCGRFFVEKWTDVDLSRALHHSALRSFRYDPEFKIDSFEISEIGENRCVLHIEGSFRGLRIERDHYLEFRQKREVCDRCSRYYGGYFEAIIQLRAENRELEKDEVELAKKLILKEIEKEVDNPGAFVSKIEELEEGIDFYIGSRNIARKAVRRMENEIGGVITESQKIAGRKDGRDIFRTTYSIRLKEYRNGDAVRDGDEVYIVVNAVKNKAMDSSGKLHVLKNPVLVRKRDEIEKAVVVNVDASVVEVLRPYDQKTVLAENHWNPNIGEEVFYVEEGDRVYIFPIIGK</sequence>
<dbReference type="InterPro" id="IPR007064">
    <property type="entry name" value="Nmd3_N"/>
</dbReference>
<gene>
    <name evidence="2" type="ORF">Asulf_01681</name>
</gene>
<dbReference type="eggNOG" id="arCOG04149">
    <property type="taxonomic scope" value="Archaea"/>
</dbReference>
<dbReference type="PANTHER" id="PTHR12746">
    <property type="entry name" value="NONSENSE-MEDIATED MRNA DECAY PROTEIN 3"/>
    <property type="match status" value="1"/>
</dbReference>
<dbReference type="GO" id="GO:0005737">
    <property type="term" value="C:cytoplasm"/>
    <property type="evidence" value="ECO:0007669"/>
    <property type="project" value="TreeGrafter"/>
</dbReference>
<organism evidence="2 3">
    <name type="scientific">Archaeoglobus sulfaticallidus PM70-1</name>
    <dbReference type="NCBI Taxonomy" id="387631"/>
    <lineage>
        <taxon>Archaea</taxon>
        <taxon>Methanobacteriati</taxon>
        <taxon>Methanobacteriota</taxon>
        <taxon>Archaeoglobi</taxon>
        <taxon>Archaeoglobales</taxon>
        <taxon>Archaeoglobaceae</taxon>
        <taxon>Archaeoglobus</taxon>
    </lineage>
</organism>
<accession>N0BF56</accession>
<dbReference type="PANTHER" id="PTHR12746:SF2">
    <property type="entry name" value="60S RIBOSOMAL EXPORT PROTEIN NMD3"/>
    <property type="match status" value="1"/>
</dbReference>
<proteinExistence type="predicted"/>